<dbReference type="AlphaFoldDB" id="A0A498DBG5"/>
<dbReference type="Pfam" id="PF13424">
    <property type="entry name" value="TPR_12"/>
    <property type="match status" value="1"/>
</dbReference>
<dbReference type="Gene3D" id="1.25.40.10">
    <property type="entry name" value="Tetratricopeptide repeat domain"/>
    <property type="match status" value="1"/>
</dbReference>
<dbReference type="SUPFAM" id="SSF52540">
    <property type="entry name" value="P-loop containing nucleoside triphosphate hydrolases"/>
    <property type="match status" value="1"/>
</dbReference>
<accession>A0A498DBG5</accession>
<proteinExistence type="predicted"/>
<sequence length="821" mass="96551">MPIKPNFQIGKKKKFFTPTKKFTDREEPRKVFRDTLNRMKQSSNDTYEVIMYYGVGGIGKTSLQNQLKQELLEFEPNALYTKADFKDITLHTPARALLELVREIQFRQRVSFPHFEIAYSIYFYKRNPDISYNEKKLPFEKELGIMASIVSTMDGMGIAGTVTGIVGKLYDSKKNWNLNKEVKAHLKELENDSVQEIEEKLIAFFAYDLQQAIAKHRIPNAVIFLDTFEALWSGLKNKATIHTKDKWIRDLVASLPNVLFVICGREYLRWEQYDAEWKEIVHHQRIANFENVHADEFLMKCGVEETDIREKIINSSHGYPYHLDLSVNTYFEMKNRGEHLQASRFGSNHREILDRFLEYLTDDEIETLKIMSIPRFYDQEIFAYLLTKHPTGYAITKYEDFNSFSFITSDEEKRFIHSMMRQGILDYTSKELVKSVHQTMAVYYEEKSSLYAKVHQEKEMEALTERMYHQKESHEQLTYIQWLSGEFYQTLKRLQQRGESRFLRDALSILYEELGAKKLGISLVEILVDMVHLNGEYDRAISMIDALFEGQSKEEILASQQATHLFIRKVHHQMFFMPVSPLIQDLLEIEPILAGKKWQKEYNELLFMLGGNLGVLWGDPQFSRKWLVKAIRYAEEHQQHSYQCRAIRKYVDILKLNGHLKWAEDFCKKGIHIAKENGYERYEAILVCTLADIYRMNRQHELAESYLEKAHQMIQKVGIKSWIGHIHATYAELFFQQCQYEEAMNQWQEAIAIYDDIGQKWGQIIAAVGMERCQLKGAIIENPRPLQAWKKVAEDCNYQREVKLINKTIQGETDIFAMPYL</sequence>
<keyword evidence="2" id="KW-1185">Reference proteome</keyword>
<dbReference type="RefSeq" id="WP_121522159.1">
    <property type="nucleotide sequence ID" value="NZ_RCHR01000002.1"/>
</dbReference>
<evidence type="ECO:0000313" key="2">
    <source>
        <dbReference type="Proteomes" id="UP000270219"/>
    </source>
</evidence>
<evidence type="ECO:0000313" key="1">
    <source>
        <dbReference type="EMBL" id="RLL46908.1"/>
    </source>
</evidence>
<dbReference type="SUPFAM" id="SSF48452">
    <property type="entry name" value="TPR-like"/>
    <property type="match status" value="1"/>
</dbReference>
<comment type="caution">
    <text evidence="1">The sequence shown here is derived from an EMBL/GenBank/DDBJ whole genome shotgun (WGS) entry which is preliminary data.</text>
</comment>
<dbReference type="InterPro" id="IPR011990">
    <property type="entry name" value="TPR-like_helical_dom_sf"/>
</dbReference>
<gene>
    <name evidence="1" type="ORF">D8M04_06845</name>
</gene>
<name>A0A498DBG5_9BACI</name>
<dbReference type="EMBL" id="RCHR01000002">
    <property type="protein sequence ID" value="RLL46908.1"/>
    <property type="molecule type" value="Genomic_DNA"/>
</dbReference>
<reference evidence="1 2" key="1">
    <citation type="submission" date="2018-10" db="EMBL/GenBank/DDBJ databases">
        <title>Oceanobacillus sp. YLB-02 draft genome.</title>
        <authorList>
            <person name="Yu L."/>
        </authorList>
    </citation>
    <scope>NUCLEOTIDE SEQUENCE [LARGE SCALE GENOMIC DNA]</scope>
    <source>
        <strain evidence="1 2">YLB-02</strain>
    </source>
</reference>
<dbReference type="InterPro" id="IPR027417">
    <property type="entry name" value="P-loop_NTPase"/>
</dbReference>
<dbReference type="Gene3D" id="3.40.50.300">
    <property type="entry name" value="P-loop containing nucleotide triphosphate hydrolases"/>
    <property type="match status" value="1"/>
</dbReference>
<organism evidence="1 2">
    <name type="scientific">Oceanobacillus piezotolerans</name>
    <dbReference type="NCBI Taxonomy" id="2448030"/>
    <lineage>
        <taxon>Bacteria</taxon>
        <taxon>Bacillati</taxon>
        <taxon>Bacillota</taxon>
        <taxon>Bacilli</taxon>
        <taxon>Bacillales</taxon>
        <taxon>Bacillaceae</taxon>
        <taxon>Oceanobacillus</taxon>
    </lineage>
</organism>
<protein>
    <submittedName>
        <fullName evidence="1">Tetratricopeptide repeat protein</fullName>
    </submittedName>
</protein>
<dbReference type="Proteomes" id="UP000270219">
    <property type="component" value="Unassembled WGS sequence"/>
</dbReference>